<name>A0A1N6IB85_9FLAO</name>
<dbReference type="GO" id="GO:0006529">
    <property type="term" value="P:asparagine biosynthetic process"/>
    <property type="evidence" value="ECO:0007669"/>
    <property type="project" value="InterPro"/>
</dbReference>
<dbReference type="STRING" id="1416779.SAMN05444409_2498"/>
<dbReference type="InterPro" id="IPR014729">
    <property type="entry name" value="Rossmann-like_a/b/a_fold"/>
</dbReference>
<accession>A0A1N6IB85</accession>
<dbReference type="PANTHER" id="PTHR43284:SF1">
    <property type="entry name" value="ASPARAGINE SYNTHETASE"/>
    <property type="match status" value="1"/>
</dbReference>
<dbReference type="RefSeq" id="WP_074235703.1">
    <property type="nucleotide sequence ID" value="NZ_FSRK01000002.1"/>
</dbReference>
<evidence type="ECO:0000313" key="5">
    <source>
        <dbReference type="EMBL" id="SIO29282.1"/>
    </source>
</evidence>
<dbReference type="PANTHER" id="PTHR43284">
    <property type="entry name" value="ASPARAGINE SYNTHETASE (GLUTAMINE-HYDROLYZING)"/>
    <property type="match status" value="1"/>
</dbReference>
<evidence type="ECO:0000259" key="4">
    <source>
        <dbReference type="Pfam" id="PF00733"/>
    </source>
</evidence>
<dbReference type="OrthoDB" id="693367at2"/>
<proteinExistence type="predicted"/>
<comment type="catalytic activity">
    <reaction evidence="3">
        <text>L-aspartate + L-glutamine + ATP + H2O = L-asparagine + L-glutamate + AMP + diphosphate + H(+)</text>
        <dbReference type="Rhea" id="RHEA:12228"/>
        <dbReference type="ChEBI" id="CHEBI:15377"/>
        <dbReference type="ChEBI" id="CHEBI:15378"/>
        <dbReference type="ChEBI" id="CHEBI:29985"/>
        <dbReference type="ChEBI" id="CHEBI:29991"/>
        <dbReference type="ChEBI" id="CHEBI:30616"/>
        <dbReference type="ChEBI" id="CHEBI:33019"/>
        <dbReference type="ChEBI" id="CHEBI:58048"/>
        <dbReference type="ChEBI" id="CHEBI:58359"/>
        <dbReference type="ChEBI" id="CHEBI:456215"/>
        <dbReference type="EC" id="6.3.5.4"/>
    </reaction>
</comment>
<dbReference type="SUPFAM" id="SSF52402">
    <property type="entry name" value="Adenine nucleotide alpha hydrolases-like"/>
    <property type="match status" value="1"/>
</dbReference>
<dbReference type="GO" id="GO:0004066">
    <property type="term" value="F:asparagine synthase (glutamine-hydrolyzing) activity"/>
    <property type="evidence" value="ECO:0007669"/>
    <property type="project" value="UniProtKB-EC"/>
</dbReference>
<organism evidence="5 6">
    <name type="scientific">Epilithonimonas zeae</name>
    <dbReference type="NCBI Taxonomy" id="1416779"/>
    <lineage>
        <taxon>Bacteria</taxon>
        <taxon>Pseudomonadati</taxon>
        <taxon>Bacteroidota</taxon>
        <taxon>Flavobacteriia</taxon>
        <taxon>Flavobacteriales</taxon>
        <taxon>Weeksellaceae</taxon>
        <taxon>Chryseobacterium group</taxon>
        <taxon>Epilithonimonas</taxon>
    </lineage>
</organism>
<gene>
    <name evidence="5" type="ORF">SAMN05444409_2498</name>
</gene>
<keyword evidence="6" id="KW-1185">Reference proteome</keyword>
<sequence>MEVKLLLKGNDTYSWIQNENLSFIGYFFDENHNLYRNQEAVDYISKELQTVSLEQICKKVNGLFSFIVVSENDYYLVSDAVNFFPLFYKINKNRIVISDYWEAILNLTNAFDFNKPAVDEYETAGFVLSNETLDKNIYKTNANQILKISSLERKATQYKNFITDSFFEKSFEDLAVDSEQVLMQVAEKLVSFLNGRTAVVPLSGGYDSRLIVSLLKKMNYEKVICFTYGKDNPEVPISRKVAEELGYDWHFINFTEIDIEKIQSDQSFRDYLDFAANGYSMPYLMEYFAVIELKNKNLIPENSVFLPGHSGDFLGGSYMKKTVKNNIDFHNLPAFIESKYFIFTQKNNKRKHQIQQRLQQSLDPIAKSYFSGDFNMSVEEWDIQEKLAKFIFHSSQVFLYFGFETYFPLWDKELVEFYRKVPFEFRENKKLYDYVLEKYFFQPQNISFDKKELSVSGFQFFLQKIKDSIRYFFPWKMVLKRMNNADWPYYQKLTKNMKSYLETKRKKEFTNFKTYNAVICAWYIEYIQEKYKY</sequence>
<dbReference type="EMBL" id="FSRK01000002">
    <property type="protein sequence ID" value="SIO29282.1"/>
    <property type="molecule type" value="Genomic_DNA"/>
</dbReference>
<dbReference type="Pfam" id="PF00733">
    <property type="entry name" value="Asn_synthase"/>
    <property type="match status" value="1"/>
</dbReference>
<dbReference type="InterPro" id="IPR051786">
    <property type="entry name" value="ASN_synthetase/amidase"/>
</dbReference>
<reference evidence="6" key="1">
    <citation type="submission" date="2016-11" db="EMBL/GenBank/DDBJ databases">
        <authorList>
            <person name="Varghese N."/>
            <person name="Submissions S."/>
        </authorList>
    </citation>
    <scope>NUCLEOTIDE SEQUENCE [LARGE SCALE GENOMIC DNA]</scope>
    <source>
        <strain evidence="6">DSM 27623</strain>
    </source>
</reference>
<dbReference type="InterPro" id="IPR001962">
    <property type="entry name" value="Asn_synthase"/>
</dbReference>
<dbReference type="Proteomes" id="UP000185207">
    <property type="component" value="Unassembled WGS sequence"/>
</dbReference>
<dbReference type="Gene3D" id="3.40.50.620">
    <property type="entry name" value="HUPs"/>
    <property type="match status" value="1"/>
</dbReference>
<dbReference type="InterPro" id="IPR029055">
    <property type="entry name" value="Ntn_hydrolases_N"/>
</dbReference>
<evidence type="ECO:0000256" key="1">
    <source>
        <dbReference type="ARBA" id="ARBA00005187"/>
    </source>
</evidence>
<evidence type="ECO:0000313" key="6">
    <source>
        <dbReference type="Proteomes" id="UP000185207"/>
    </source>
</evidence>
<comment type="pathway">
    <text evidence="1">Amino-acid biosynthesis; L-asparagine biosynthesis; L-asparagine from L-aspartate (L-Gln route): step 1/1.</text>
</comment>
<protein>
    <recommendedName>
        <fullName evidence="2">asparagine synthase (glutamine-hydrolyzing)</fullName>
        <ecNumber evidence="2">6.3.5.4</ecNumber>
    </recommendedName>
</protein>
<dbReference type="EC" id="6.3.5.4" evidence="2"/>
<feature type="domain" description="Asparagine synthetase" evidence="4">
    <location>
        <begin position="200"/>
        <end position="438"/>
    </location>
</feature>
<evidence type="ECO:0000256" key="3">
    <source>
        <dbReference type="ARBA" id="ARBA00048741"/>
    </source>
</evidence>
<dbReference type="AlphaFoldDB" id="A0A1N6IB85"/>
<dbReference type="SUPFAM" id="SSF56235">
    <property type="entry name" value="N-terminal nucleophile aminohydrolases (Ntn hydrolases)"/>
    <property type="match status" value="1"/>
</dbReference>
<evidence type="ECO:0000256" key="2">
    <source>
        <dbReference type="ARBA" id="ARBA00012737"/>
    </source>
</evidence>
<dbReference type="CDD" id="cd01991">
    <property type="entry name" value="Asn_synthase_B_C"/>
    <property type="match status" value="1"/>
</dbReference>